<proteinExistence type="predicted"/>
<feature type="region of interest" description="Disordered" evidence="1">
    <location>
        <begin position="77"/>
        <end position="355"/>
    </location>
</feature>
<reference evidence="2" key="1">
    <citation type="journal article" date="2023" name="Science">
        <title>Genome structures resolve the early diversification of teleost fishes.</title>
        <authorList>
            <person name="Parey E."/>
            <person name="Louis A."/>
            <person name="Montfort J."/>
            <person name="Bouchez O."/>
            <person name="Roques C."/>
            <person name="Iampietro C."/>
            <person name="Lluch J."/>
            <person name="Castinel A."/>
            <person name="Donnadieu C."/>
            <person name="Desvignes T."/>
            <person name="Floi Bucao C."/>
            <person name="Jouanno E."/>
            <person name="Wen M."/>
            <person name="Mejri S."/>
            <person name="Dirks R."/>
            <person name="Jansen H."/>
            <person name="Henkel C."/>
            <person name="Chen W.J."/>
            <person name="Zahm M."/>
            <person name="Cabau C."/>
            <person name="Klopp C."/>
            <person name="Thompson A.W."/>
            <person name="Robinson-Rechavi M."/>
            <person name="Braasch I."/>
            <person name="Lecointre G."/>
            <person name="Bobe J."/>
            <person name="Postlethwait J.H."/>
            <person name="Berthelot C."/>
            <person name="Roest Crollius H."/>
            <person name="Guiguen Y."/>
        </authorList>
    </citation>
    <scope>NUCLEOTIDE SEQUENCE</scope>
    <source>
        <strain evidence="2">WJC10195</strain>
    </source>
</reference>
<dbReference type="OrthoDB" id="9886203at2759"/>
<sequence length="398" mass="42561">MVCWTPCPPPQGAPAPSPPHMRLWRASRREGGGGGPLRLGLGYPSCGLYEDPTAEDFQEALRVESYILGLIPAPCTPPAARQAAHHPGARNTHRVPAEQPAAQRGAFSPRKPATYRPALPGPDGSPWAFRGLEEERGSGEDCLPPMYPLDRPTALDYSCGGPDPSSSEPDSPKHLPDSPRTPVARATSCLTGLLYSPDRAHPLPGPGRHPGSAAALKRRAPPPGRRAGGRAARSRRNSLLGQRGGERKYNTVERDGGAGLPGPAPKPQPGSLGYRRWRSTQELSQDEGEPPGEQAGRRPRKPRPSPTAPTPTSYAPHTHAYRHSEGPELAAPCRAEEAYTVPATGESESSLSEGRFTGLQLPLHRLRREWRVGLAPSSCPPQLAAATPPRPARRPHPA</sequence>
<keyword evidence="3" id="KW-1185">Reference proteome</keyword>
<evidence type="ECO:0000256" key="1">
    <source>
        <dbReference type="SAM" id="MobiDB-lite"/>
    </source>
</evidence>
<name>A0A9Q1FX81_SYNKA</name>
<organism evidence="2 3">
    <name type="scientific">Synaphobranchus kaupii</name>
    <name type="common">Kaup's arrowtooth eel</name>
    <dbReference type="NCBI Taxonomy" id="118154"/>
    <lineage>
        <taxon>Eukaryota</taxon>
        <taxon>Metazoa</taxon>
        <taxon>Chordata</taxon>
        <taxon>Craniata</taxon>
        <taxon>Vertebrata</taxon>
        <taxon>Euteleostomi</taxon>
        <taxon>Actinopterygii</taxon>
        <taxon>Neopterygii</taxon>
        <taxon>Teleostei</taxon>
        <taxon>Anguilliformes</taxon>
        <taxon>Synaphobranchidae</taxon>
        <taxon>Synaphobranchus</taxon>
    </lineage>
</organism>
<dbReference type="Proteomes" id="UP001152622">
    <property type="component" value="Chromosome 3"/>
</dbReference>
<dbReference type="EMBL" id="JAINUF010000003">
    <property type="protein sequence ID" value="KAJ8368923.1"/>
    <property type="molecule type" value="Genomic_DNA"/>
</dbReference>
<accession>A0A9Q1FX81</accession>
<gene>
    <name evidence="2" type="ORF">SKAU_G00089510</name>
</gene>
<evidence type="ECO:0000313" key="2">
    <source>
        <dbReference type="EMBL" id="KAJ8368923.1"/>
    </source>
</evidence>
<evidence type="ECO:0000313" key="3">
    <source>
        <dbReference type="Proteomes" id="UP001152622"/>
    </source>
</evidence>
<feature type="compositionally biased region" description="Basic and acidic residues" evidence="1">
    <location>
        <begin position="244"/>
        <end position="256"/>
    </location>
</feature>
<feature type="compositionally biased region" description="Basic residues" evidence="1">
    <location>
        <begin position="83"/>
        <end position="93"/>
    </location>
</feature>
<feature type="region of interest" description="Disordered" evidence="1">
    <location>
        <begin position="374"/>
        <end position="398"/>
    </location>
</feature>
<comment type="caution">
    <text evidence="2">The sequence shown here is derived from an EMBL/GenBank/DDBJ whole genome shotgun (WGS) entry which is preliminary data.</text>
</comment>
<dbReference type="AlphaFoldDB" id="A0A9Q1FX81"/>
<protein>
    <submittedName>
        <fullName evidence="2">Uncharacterized protein</fullName>
    </submittedName>
</protein>